<proteinExistence type="predicted"/>
<sequence>MCWRLLKVCERHFKDGEVLYRTTFYNESTGETLAAPVKKDRLKENVVPSIFPGCPTYLLSSTSSIPESPSKKRQRLEHVQFEGSIIESLNSKQNYDSMTAFINFNELKNVLKTIPFLPFGLLLKRMKICYSSTYLLRMAFLP</sequence>
<gene>
    <name evidence="1" type="ORF">HNY73_010979</name>
</gene>
<organism evidence="1 2">
    <name type="scientific">Argiope bruennichi</name>
    <name type="common">Wasp spider</name>
    <name type="synonym">Aranea bruennichi</name>
    <dbReference type="NCBI Taxonomy" id="94029"/>
    <lineage>
        <taxon>Eukaryota</taxon>
        <taxon>Metazoa</taxon>
        <taxon>Ecdysozoa</taxon>
        <taxon>Arthropoda</taxon>
        <taxon>Chelicerata</taxon>
        <taxon>Arachnida</taxon>
        <taxon>Araneae</taxon>
        <taxon>Araneomorphae</taxon>
        <taxon>Entelegynae</taxon>
        <taxon>Araneoidea</taxon>
        <taxon>Araneidae</taxon>
        <taxon>Argiope</taxon>
    </lineage>
</organism>
<keyword evidence="2" id="KW-1185">Reference proteome</keyword>
<protein>
    <recommendedName>
        <fullName evidence="3">THAP-type domain-containing protein</fullName>
    </recommendedName>
</protein>
<reference evidence="1" key="1">
    <citation type="journal article" date="2020" name="bioRxiv">
        <title>Chromosome-level reference genome of the European wasp spider Argiope bruennichi: a resource for studies on range expansion and evolutionary adaptation.</title>
        <authorList>
            <person name="Sheffer M.M."/>
            <person name="Hoppe A."/>
            <person name="Krehenwinkel H."/>
            <person name="Uhl G."/>
            <person name="Kuss A.W."/>
            <person name="Jensen L."/>
            <person name="Jensen C."/>
            <person name="Gillespie R.G."/>
            <person name="Hoff K.J."/>
            <person name="Prost S."/>
        </authorList>
    </citation>
    <scope>NUCLEOTIDE SEQUENCE</scope>
</reference>
<name>A0A8T0F593_ARGBR</name>
<dbReference type="Proteomes" id="UP000807504">
    <property type="component" value="Unassembled WGS sequence"/>
</dbReference>
<reference evidence="1" key="2">
    <citation type="submission" date="2020-06" db="EMBL/GenBank/DDBJ databases">
        <authorList>
            <person name="Sheffer M."/>
        </authorList>
    </citation>
    <scope>NUCLEOTIDE SEQUENCE</scope>
</reference>
<comment type="caution">
    <text evidence="1">The sequence shown here is derived from an EMBL/GenBank/DDBJ whole genome shotgun (WGS) entry which is preliminary data.</text>
</comment>
<accession>A0A8T0F593</accession>
<evidence type="ECO:0008006" key="3">
    <source>
        <dbReference type="Google" id="ProtNLM"/>
    </source>
</evidence>
<evidence type="ECO:0000313" key="2">
    <source>
        <dbReference type="Proteomes" id="UP000807504"/>
    </source>
</evidence>
<dbReference type="EMBL" id="JABXBU010000030">
    <property type="protein sequence ID" value="KAF8785445.1"/>
    <property type="molecule type" value="Genomic_DNA"/>
</dbReference>
<evidence type="ECO:0000313" key="1">
    <source>
        <dbReference type="EMBL" id="KAF8785445.1"/>
    </source>
</evidence>
<dbReference type="AlphaFoldDB" id="A0A8T0F593"/>